<sequence length="104" mass="11917">MRMREELLMNSDREQNDTTSSSGFFRSGKLRDRAKPKIGTDCEPTLTRPDDKPTILCTDRSAIELRQPVPDPVQTPALAPDAENEDSEYIYNFTKAFFMYPLNI</sequence>
<dbReference type="AlphaFoldDB" id="A0A3M7PWJ8"/>
<organism evidence="2 3">
    <name type="scientific">Brachionus plicatilis</name>
    <name type="common">Marine rotifer</name>
    <name type="synonym">Brachionus muelleri</name>
    <dbReference type="NCBI Taxonomy" id="10195"/>
    <lineage>
        <taxon>Eukaryota</taxon>
        <taxon>Metazoa</taxon>
        <taxon>Spiralia</taxon>
        <taxon>Gnathifera</taxon>
        <taxon>Rotifera</taxon>
        <taxon>Eurotatoria</taxon>
        <taxon>Monogononta</taxon>
        <taxon>Pseudotrocha</taxon>
        <taxon>Ploima</taxon>
        <taxon>Brachionidae</taxon>
        <taxon>Brachionus</taxon>
    </lineage>
</organism>
<dbReference type="EMBL" id="REGN01008442">
    <property type="protein sequence ID" value="RNA03572.1"/>
    <property type="molecule type" value="Genomic_DNA"/>
</dbReference>
<protein>
    <submittedName>
        <fullName evidence="2">Uncharacterized protein</fullName>
    </submittedName>
</protein>
<comment type="caution">
    <text evidence="2">The sequence shown here is derived from an EMBL/GenBank/DDBJ whole genome shotgun (WGS) entry which is preliminary data.</text>
</comment>
<evidence type="ECO:0000313" key="3">
    <source>
        <dbReference type="Proteomes" id="UP000276133"/>
    </source>
</evidence>
<feature type="region of interest" description="Disordered" evidence="1">
    <location>
        <begin position="35"/>
        <end position="54"/>
    </location>
</feature>
<proteinExistence type="predicted"/>
<accession>A0A3M7PWJ8</accession>
<gene>
    <name evidence="2" type="ORF">BpHYR1_036568</name>
</gene>
<feature type="compositionally biased region" description="Basic and acidic residues" evidence="1">
    <location>
        <begin position="1"/>
        <end position="16"/>
    </location>
</feature>
<name>A0A3M7PWJ8_BRAPC</name>
<evidence type="ECO:0000256" key="1">
    <source>
        <dbReference type="SAM" id="MobiDB-lite"/>
    </source>
</evidence>
<feature type="region of interest" description="Disordered" evidence="1">
    <location>
        <begin position="1"/>
        <end position="30"/>
    </location>
</feature>
<dbReference type="Proteomes" id="UP000276133">
    <property type="component" value="Unassembled WGS sequence"/>
</dbReference>
<reference evidence="2 3" key="1">
    <citation type="journal article" date="2018" name="Sci. Rep.">
        <title>Genomic signatures of local adaptation to the degree of environmental predictability in rotifers.</title>
        <authorList>
            <person name="Franch-Gras L."/>
            <person name="Hahn C."/>
            <person name="Garcia-Roger E.M."/>
            <person name="Carmona M.J."/>
            <person name="Serra M."/>
            <person name="Gomez A."/>
        </authorList>
    </citation>
    <scope>NUCLEOTIDE SEQUENCE [LARGE SCALE GENOMIC DNA]</scope>
    <source>
        <strain evidence="2">HYR1</strain>
    </source>
</reference>
<evidence type="ECO:0000313" key="2">
    <source>
        <dbReference type="EMBL" id="RNA03572.1"/>
    </source>
</evidence>
<keyword evidence="3" id="KW-1185">Reference proteome</keyword>